<protein>
    <submittedName>
        <fullName evidence="2">Uncharacterized protein</fullName>
    </submittedName>
</protein>
<organism evidence="2 3">
    <name type="scientific">Vanilla planifolia</name>
    <name type="common">Vanilla</name>
    <dbReference type="NCBI Taxonomy" id="51239"/>
    <lineage>
        <taxon>Eukaryota</taxon>
        <taxon>Viridiplantae</taxon>
        <taxon>Streptophyta</taxon>
        <taxon>Embryophyta</taxon>
        <taxon>Tracheophyta</taxon>
        <taxon>Spermatophyta</taxon>
        <taxon>Magnoliopsida</taxon>
        <taxon>Liliopsida</taxon>
        <taxon>Asparagales</taxon>
        <taxon>Orchidaceae</taxon>
        <taxon>Vanilloideae</taxon>
        <taxon>Vanilleae</taxon>
        <taxon>Vanilla</taxon>
    </lineage>
</organism>
<evidence type="ECO:0000313" key="3">
    <source>
        <dbReference type="Proteomes" id="UP000639772"/>
    </source>
</evidence>
<evidence type="ECO:0000256" key="1">
    <source>
        <dbReference type="SAM" id="MobiDB-lite"/>
    </source>
</evidence>
<proteinExistence type="predicted"/>
<feature type="region of interest" description="Disordered" evidence="1">
    <location>
        <begin position="44"/>
        <end position="64"/>
    </location>
</feature>
<comment type="caution">
    <text evidence="2">The sequence shown here is derived from an EMBL/GenBank/DDBJ whole genome shotgun (WGS) entry which is preliminary data.</text>
</comment>
<sequence length="88" mass="9879">MGFFDPCGDDIRVHWTFADGIFHYTLPHGWCLPPRQWDARLTGRSDESREEIVNPGAGAEPCGTGPDFWEVTLEELTAYDGSNPKKPL</sequence>
<gene>
    <name evidence="2" type="ORF">HPP92_013854</name>
</gene>
<accession>A0A835QT20</accession>
<dbReference type="EMBL" id="JADCNM010000006">
    <property type="protein sequence ID" value="KAG0479135.1"/>
    <property type="molecule type" value="Genomic_DNA"/>
</dbReference>
<dbReference type="Proteomes" id="UP000639772">
    <property type="component" value="Chromosome 6"/>
</dbReference>
<name>A0A835QT20_VANPL</name>
<evidence type="ECO:0000313" key="2">
    <source>
        <dbReference type="EMBL" id="KAG0479135.1"/>
    </source>
</evidence>
<dbReference type="AlphaFoldDB" id="A0A835QT20"/>
<reference evidence="2 3" key="1">
    <citation type="journal article" date="2020" name="Nat. Food">
        <title>A phased Vanilla planifolia genome enables genetic improvement of flavour and production.</title>
        <authorList>
            <person name="Hasing T."/>
            <person name="Tang H."/>
            <person name="Brym M."/>
            <person name="Khazi F."/>
            <person name="Huang T."/>
            <person name="Chambers A.H."/>
        </authorList>
    </citation>
    <scope>NUCLEOTIDE SEQUENCE [LARGE SCALE GENOMIC DNA]</scope>
    <source>
        <tissue evidence="2">Leaf</tissue>
    </source>
</reference>